<keyword evidence="2" id="KW-1185">Reference proteome</keyword>
<name>A0A8T3B498_DENNO</name>
<evidence type="ECO:0000313" key="1">
    <source>
        <dbReference type="EMBL" id="KAI0503908.1"/>
    </source>
</evidence>
<dbReference type="Proteomes" id="UP000829196">
    <property type="component" value="Unassembled WGS sequence"/>
</dbReference>
<comment type="caution">
    <text evidence="1">The sequence shown here is derived from an EMBL/GenBank/DDBJ whole genome shotgun (WGS) entry which is preliminary data.</text>
</comment>
<dbReference type="AlphaFoldDB" id="A0A8T3B498"/>
<gene>
    <name evidence="1" type="ORF">KFK09_014854</name>
</gene>
<protein>
    <submittedName>
        <fullName evidence="1">Uncharacterized protein</fullName>
    </submittedName>
</protein>
<sequence length="113" mass="12858">MIESIPEIFFYNIPICLDERISNVVLARRDVASQLFQHSLHFINSKICFQIPSICIIQACSNSRPPMKLTALSFPLLFKNLKNVSSIRFCSSTISPNSFLTFIILFEFLLALA</sequence>
<accession>A0A8T3B498</accession>
<proteinExistence type="predicted"/>
<reference evidence="1" key="1">
    <citation type="journal article" date="2022" name="Front. Genet.">
        <title>Chromosome-Scale Assembly of the Dendrobium nobile Genome Provides Insights Into the Molecular Mechanism of the Biosynthesis of the Medicinal Active Ingredient of Dendrobium.</title>
        <authorList>
            <person name="Xu Q."/>
            <person name="Niu S.-C."/>
            <person name="Li K.-L."/>
            <person name="Zheng P.-J."/>
            <person name="Zhang X.-J."/>
            <person name="Jia Y."/>
            <person name="Liu Y."/>
            <person name="Niu Y.-X."/>
            <person name="Yu L.-H."/>
            <person name="Chen D.-F."/>
            <person name="Zhang G.-Q."/>
        </authorList>
    </citation>
    <scope>NUCLEOTIDE SEQUENCE</scope>
    <source>
        <tissue evidence="1">Leaf</tissue>
    </source>
</reference>
<evidence type="ECO:0000313" key="2">
    <source>
        <dbReference type="Proteomes" id="UP000829196"/>
    </source>
</evidence>
<dbReference type="EMBL" id="JAGYWB010000011">
    <property type="protein sequence ID" value="KAI0503908.1"/>
    <property type="molecule type" value="Genomic_DNA"/>
</dbReference>
<organism evidence="1 2">
    <name type="scientific">Dendrobium nobile</name>
    <name type="common">Orchid</name>
    <dbReference type="NCBI Taxonomy" id="94219"/>
    <lineage>
        <taxon>Eukaryota</taxon>
        <taxon>Viridiplantae</taxon>
        <taxon>Streptophyta</taxon>
        <taxon>Embryophyta</taxon>
        <taxon>Tracheophyta</taxon>
        <taxon>Spermatophyta</taxon>
        <taxon>Magnoliopsida</taxon>
        <taxon>Liliopsida</taxon>
        <taxon>Asparagales</taxon>
        <taxon>Orchidaceae</taxon>
        <taxon>Epidendroideae</taxon>
        <taxon>Malaxideae</taxon>
        <taxon>Dendrobiinae</taxon>
        <taxon>Dendrobium</taxon>
    </lineage>
</organism>